<dbReference type="Proteomes" id="UP000052013">
    <property type="component" value="Unassembled WGS sequence"/>
</dbReference>
<dbReference type="EMBL" id="AZEY01000041">
    <property type="protein sequence ID" value="KRL66550.1"/>
    <property type="molecule type" value="Genomic_DNA"/>
</dbReference>
<keyword evidence="1" id="KW-0812">Transmembrane</keyword>
<comment type="caution">
    <text evidence="2">The sequence shown here is derived from an EMBL/GenBank/DDBJ whole genome shotgun (WGS) entry which is preliminary data.</text>
</comment>
<keyword evidence="1" id="KW-1133">Transmembrane helix</keyword>
<dbReference type="AlphaFoldDB" id="A0A0R1SAE5"/>
<feature type="transmembrane region" description="Helical" evidence="1">
    <location>
        <begin position="136"/>
        <end position="160"/>
    </location>
</feature>
<evidence type="ECO:0000256" key="1">
    <source>
        <dbReference type="SAM" id="Phobius"/>
    </source>
</evidence>
<organism evidence="2 3">
    <name type="scientific">Lentilactobacillus diolivorans DSM 14421</name>
    <dbReference type="NCBI Taxonomy" id="1423739"/>
    <lineage>
        <taxon>Bacteria</taxon>
        <taxon>Bacillati</taxon>
        <taxon>Bacillota</taxon>
        <taxon>Bacilli</taxon>
        <taxon>Lactobacillales</taxon>
        <taxon>Lactobacillaceae</taxon>
        <taxon>Lentilactobacillus</taxon>
    </lineage>
</organism>
<name>A0A0R1SAE5_9LACO</name>
<evidence type="ECO:0000313" key="2">
    <source>
        <dbReference type="EMBL" id="KRL66550.1"/>
    </source>
</evidence>
<feature type="transmembrane region" description="Helical" evidence="1">
    <location>
        <begin position="167"/>
        <end position="186"/>
    </location>
</feature>
<dbReference type="RefSeq" id="WP_057864421.1">
    <property type="nucleotide sequence ID" value="NZ_AZEY01000041.1"/>
</dbReference>
<keyword evidence="1" id="KW-0472">Membrane</keyword>
<proteinExistence type="predicted"/>
<dbReference type="PANTHER" id="PTHR37305:SF1">
    <property type="entry name" value="MEMBRANE PROTEIN"/>
    <property type="match status" value="1"/>
</dbReference>
<feature type="transmembrane region" description="Helical" evidence="1">
    <location>
        <begin position="51"/>
        <end position="69"/>
    </location>
</feature>
<accession>A0A0R1SAE5</accession>
<feature type="transmembrane region" description="Helical" evidence="1">
    <location>
        <begin position="229"/>
        <end position="250"/>
    </location>
</feature>
<dbReference type="Pfam" id="PF12730">
    <property type="entry name" value="ABC2_membrane_4"/>
    <property type="match status" value="1"/>
</dbReference>
<reference evidence="2 3" key="1">
    <citation type="journal article" date="2015" name="Genome Announc.">
        <title>Expanding the biotechnology potential of lactobacilli through comparative genomics of 213 strains and associated genera.</title>
        <authorList>
            <person name="Sun Z."/>
            <person name="Harris H.M."/>
            <person name="McCann A."/>
            <person name="Guo C."/>
            <person name="Argimon S."/>
            <person name="Zhang W."/>
            <person name="Yang X."/>
            <person name="Jeffery I.B."/>
            <person name="Cooney J.C."/>
            <person name="Kagawa T.F."/>
            <person name="Liu W."/>
            <person name="Song Y."/>
            <person name="Salvetti E."/>
            <person name="Wrobel A."/>
            <person name="Rasinkangas P."/>
            <person name="Parkhill J."/>
            <person name="Rea M.C."/>
            <person name="O'Sullivan O."/>
            <person name="Ritari J."/>
            <person name="Douillard F.P."/>
            <person name="Paul Ross R."/>
            <person name="Yang R."/>
            <person name="Briner A.E."/>
            <person name="Felis G.E."/>
            <person name="de Vos W.M."/>
            <person name="Barrangou R."/>
            <person name="Klaenhammer T.R."/>
            <person name="Caufield P.W."/>
            <person name="Cui Y."/>
            <person name="Zhang H."/>
            <person name="O'Toole P.W."/>
        </authorList>
    </citation>
    <scope>NUCLEOTIDE SEQUENCE [LARGE SCALE GENOMIC DNA]</scope>
    <source>
        <strain evidence="2 3">DSM 14421</strain>
    </source>
</reference>
<dbReference type="PANTHER" id="PTHR37305">
    <property type="entry name" value="INTEGRAL MEMBRANE PROTEIN-RELATED"/>
    <property type="match status" value="1"/>
</dbReference>
<gene>
    <name evidence="2" type="ORF">FC85_GL002858</name>
</gene>
<sequence length="255" mass="29156">MSFSLYQEFYKLSHKKIPWIMPLLLLVLMVFMGLVYPSQYGNLMVMTSYNTSDWILIILVITSSTLFSMEFQNNTILTLVYKAPNKLYVYLSKLIVMFAYNVILHVLSMIFTALLILTPINKPVSWMATYQYHQPLVVNMFATTGVDLITSLLIISLIFFMSCLINSNSLVITLNIAIIFMGSYASSDLLNNSSKLASLVKWNPLNMINLTTQYYSYAVTRGFTMLSNLQLLIGAAGYSLFFLVVGYLIFRKKRF</sequence>
<evidence type="ECO:0000313" key="3">
    <source>
        <dbReference type="Proteomes" id="UP000052013"/>
    </source>
</evidence>
<feature type="transmembrane region" description="Helical" evidence="1">
    <location>
        <begin position="90"/>
        <end position="116"/>
    </location>
</feature>
<protein>
    <submittedName>
        <fullName evidence="2">ABC superfamily ATP binding cassette transporter, membrane protein</fullName>
    </submittedName>
</protein>
<dbReference type="PATRIC" id="fig|1423739.3.peg.2970"/>
<dbReference type="STRING" id="1423739.FC85_GL002858"/>
<feature type="transmembrane region" description="Helical" evidence="1">
    <location>
        <begin position="20"/>
        <end position="39"/>
    </location>
</feature>